<reference evidence="4" key="1">
    <citation type="submission" date="2019-11" db="EMBL/GenBank/DDBJ databases">
        <title>Escherichia coli 1916D6.</title>
        <authorList>
            <person name="Yao H."/>
            <person name="Du X."/>
            <person name="Yu R."/>
            <person name="Li A."/>
        </authorList>
    </citation>
    <scope>NUCLEOTIDE SEQUENCE [LARGE SCALE GENOMIC DNA]</scope>
    <source>
        <strain evidence="4">19110F47</strain>
    </source>
</reference>
<accession>A0AAP9GT94</accession>
<dbReference type="SUPFAM" id="SSF53756">
    <property type="entry name" value="UDP-Glycosyltransferase/glycogen phosphorylase"/>
    <property type="match status" value="1"/>
</dbReference>
<evidence type="ECO:0000313" key="4">
    <source>
        <dbReference type="Proteomes" id="UP000405075"/>
    </source>
</evidence>
<evidence type="ECO:0000313" key="3">
    <source>
        <dbReference type="EMBL" id="QGM26846.1"/>
    </source>
</evidence>
<dbReference type="CDD" id="cd03811">
    <property type="entry name" value="GT4_GT28_WabH-like"/>
    <property type="match status" value="1"/>
</dbReference>
<dbReference type="AlphaFoldDB" id="A0AAP9GT94"/>
<gene>
    <name evidence="3" type="ORF">GJD93_03675</name>
</gene>
<feature type="domain" description="Glycosyl transferase family 1" evidence="1">
    <location>
        <begin position="158"/>
        <end position="299"/>
    </location>
</feature>
<dbReference type="EMBL" id="CP046045">
    <property type="protein sequence ID" value="QGM26846.1"/>
    <property type="molecule type" value="Genomic_DNA"/>
</dbReference>
<evidence type="ECO:0000259" key="2">
    <source>
        <dbReference type="Pfam" id="PF13439"/>
    </source>
</evidence>
<proteinExistence type="predicted"/>
<dbReference type="RefSeq" id="WP_154320348.1">
    <property type="nucleotide sequence ID" value="NZ_CP046045.1"/>
</dbReference>
<dbReference type="InterPro" id="IPR001296">
    <property type="entry name" value="Glyco_trans_1"/>
</dbReference>
<dbReference type="Proteomes" id="UP000405075">
    <property type="component" value="Chromosome"/>
</dbReference>
<dbReference type="Pfam" id="PF00534">
    <property type="entry name" value="Glycos_transf_1"/>
    <property type="match status" value="1"/>
</dbReference>
<dbReference type="GO" id="GO:1901135">
    <property type="term" value="P:carbohydrate derivative metabolic process"/>
    <property type="evidence" value="ECO:0007669"/>
    <property type="project" value="UniProtKB-ARBA"/>
</dbReference>
<sequence length="337" mass="37478">MASGINRMHICMVMAGNEEGGLEKHVVELSNGLKHRGHQLTLIAHEKYQSRVDTDFIAVDLTKSRRNPFTLYHLYKVIKKLQPDIIHVHGNKAAAMVGSILPYLGIPSIATLHSRKKNTKMFKNFNTVLAVSPNAAEVLKHSNVHIVLNGIQPPVLDKNIKKNQPPMVLAVGRLVPVKGFDVLLNAWQKVQGAELWVVGDGFEEQKLKDLINQLNLTDSVKMLGFRDDVLHLMQQASLYVMSSHYEGCPYTMVEALLCEVPMVSTAVGAMTMVLPQKNLTPVNDVEALAKSINRCLADLNQAALDCCEAFAYAKQYLVIDGMISEIEKAYQKTIRPE</sequence>
<evidence type="ECO:0000259" key="1">
    <source>
        <dbReference type="Pfam" id="PF00534"/>
    </source>
</evidence>
<dbReference type="GO" id="GO:0016757">
    <property type="term" value="F:glycosyltransferase activity"/>
    <property type="evidence" value="ECO:0007669"/>
    <property type="project" value="InterPro"/>
</dbReference>
<feature type="domain" description="Glycosyltransferase subfamily 4-like N-terminal" evidence="2">
    <location>
        <begin position="20"/>
        <end position="151"/>
    </location>
</feature>
<dbReference type="Pfam" id="PF13439">
    <property type="entry name" value="Glyco_transf_4"/>
    <property type="match status" value="1"/>
</dbReference>
<dbReference type="PANTHER" id="PTHR12526">
    <property type="entry name" value="GLYCOSYLTRANSFERASE"/>
    <property type="match status" value="1"/>
</dbReference>
<name>A0AAP9GT94_9GAMM</name>
<protein>
    <submittedName>
        <fullName evidence="3">Glycosyltransferase</fullName>
    </submittedName>
</protein>
<dbReference type="Gene3D" id="3.40.50.2000">
    <property type="entry name" value="Glycogen Phosphorylase B"/>
    <property type="match status" value="2"/>
</dbReference>
<organism evidence="3 4">
    <name type="scientific">Acinetobacter towneri</name>
    <dbReference type="NCBI Taxonomy" id="202956"/>
    <lineage>
        <taxon>Bacteria</taxon>
        <taxon>Pseudomonadati</taxon>
        <taxon>Pseudomonadota</taxon>
        <taxon>Gammaproteobacteria</taxon>
        <taxon>Moraxellales</taxon>
        <taxon>Moraxellaceae</taxon>
        <taxon>Acinetobacter</taxon>
    </lineage>
</organism>
<dbReference type="InterPro" id="IPR028098">
    <property type="entry name" value="Glyco_trans_4-like_N"/>
</dbReference>